<reference evidence="2 3" key="1">
    <citation type="submission" date="2014-12" db="EMBL/GenBank/DDBJ databases">
        <title>Draft genome sequences of 29 type strains of Enterococci.</title>
        <authorList>
            <person name="Zhong Z."/>
            <person name="Sun Z."/>
            <person name="Liu W."/>
            <person name="Zhang W."/>
            <person name="Zhang H."/>
        </authorList>
    </citation>
    <scope>NUCLEOTIDE SEQUENCE [LARGE SCALE GENOMIC DNA]</scope>
    <source>
        <strain evidence="2 3">DSM 22802</strain>
    </source>
</reference>
<dbReference type="EMBL" id="JXKM01000015">
    <property type="protein sequence ID" value="OJG34090.1"/>
    <property type="molecule type" value="Genomic_DNA"/>
</dbReference>
<keyword evidence="3" id="KW-1185">Reference proteome</keyword>
<name>A0A1L8SPQ0_9ENTE</name>
<dbReference type="InterPro" id="IPR008030">
    <property type="entry name" value="NmrA-like"/>
</dbReference>
<dbReference type="PANTHER" id="PTHR47129">
    <property type="entry name" value="QUINONE OXIDOREDUCTASE 2"/>
    <property type="match status" value="1"/>
</dbReference>
<comment type="caution">
    <text evidence="2">The sequence shown here is derived from an EMBL/GenBank/DDBJ whole genome shotgun (WGS) entry which is preliminary data.</text>
</comment>
<feature type="domain" description="NmrA-like" evidence="1">
    <location>
        <begin position="4"/>
        <end position="252"/>
    </location>
</feature>
<dbReference type="InterPro" id="IPR052718">
    <property type="entry name" value="NmrA-type_oxidoreductase"/>
</dbReference>
<dbReference type="STRING" id="319970.RV00_GL000902"/>
<protein>
    <recommendedName>
        <fullName evidence="1">NmrA-like domain-containing protein</fullName>
    </recommendedName>
</protein>
<dbReference type="InterPro" id="IPR036291">
    <property type="entry name" value="NAD(P)-bd_dom_sf"/>
</dbReference>
<sequence>MKYTVTGATGNLGSRIIAQLSQQVATDELRAIVHTLSKATALEKQGIEIRQGDYLDVDSMTAALEGTDLLIYVPSKTYLVEQRVHELENTLKAVKQAKVKKIIFVSFFADQENNPFVMSPYYGYAPRRLASSGLEYAVVKNALYADPLIPYLPELIQREKLIYPVGKEALSFISLDNSAEAIVQLALNPALRDQGQTYLLSQKEPYTMDRLGELMTNVTGEKIGYEPVTLEEFSEIYESDGDSEELSSMYRGGAMGLLSDVSDDFQKITGHEAETMEEFLEKHYRKE</sequence>
<accession>A0A1L8SPQ0</accession>
<gene>
    <name evidence="2" type="ORF">RV00_GL000902</name>
</gene>
<dbReference type="Pfam" id="PF05368">
    <property type="entry name" value="NmrA"/>
    <property type="match status" value="1"/>
</dbReference>
<dbReference type="SUPFAM" id="SSF51735">
    <property type="entry name" value="NAD(P)-binding Rossmann-fold domains"/>
    <property type="match status" value="1"/>
</dbReference>
<dbReference type="AlphaFoldDB" id="A0A1L8SPQ0"/>
<proteinExistence type="predicted"/>
<dbReference type="PANTHER" id="PTHR47129:SF1">
    <property type="entry name" value="NMRA-LIKE DOMAIN-CONTAINING PROTEIN"/>
    <property type="match status" value="1"/>
</dbReference>
<organism evidence="2 3">
    <name type="scientific">Enterococcus devriesei</name>
    <dbReference type="NCBI Taxonomy" id="319970"/>
    <lineage>
        <taxon>Bacteria</taxon>
        <taxon>Bacillati</taxon>
        <taxon>Bacillota</taxon>
        <taxon>Bacilli</taxon>
        <taxon>Lactobacillales</taxon>
        <taxon>Enterococcaceae</taxon>
        <taxon>Enterococcus</taxon>
    </lineage>
</organism>
<evidence type="ECO:0000313" key="2">
    <source>
        <dbReference type="EMBL" id="OJG34090.1"/>
    </source>
</evidence>
<dbReference type="Proteomes" id="UP000183700">
    <property type="component" value="Unassembled WGS sequence"/>
</dbReference>
<dbReference type="OrthoDB" id="152510at2"/>
<evidence type="ECO:0000259" key="1">
    <source>
        <dbReference type="Pfam" id="PF05368"/>
    </source>
</evidence>
<dbReference type="RefSeq" id="WP_071863245.1">
    <property type="nucleotide sequence ID" value="NZ_JBHLVS010000013.1"/>
</dbReference>
<dbReference type="Gene3D" id="3.40.50.720">
    <property type="entry name" value="NAD(P)-binding Rossmann-like Domain"/>
    <property type="match status" value="1"/>
</dbReference>
<dbReference type="Gene3D" id="3.90.25.10">
    <property type="entry name" value="UDP-galactose 4-epimerase, domain 1"/>
    <property type="match status" value="1"/>
</dbReference>
<evidence type="ECO:0000313" key="3">
    <source>
        <dbReference type="Proteomes" id="UP000183700"/>
    </source>
</evidence>